<evidence type="ECO:0000313" key="1">
    <source>
        <dbReference type="EMBL" id="HIX50045.1"/>
    </source>
</evidence>
<dbReference type="PANTHER" id="PTHR42967:SF1">
    <property type="entry name" value="MBL FOLD METALLO-HYDROLASE"/>
    <property type="match status" value="1"/>
</dbReference>
<gene>
    <name evidence="1" type="ORF">H9851_02065</name>
</gene>
<evidence type="ECO:0000313" key="2">
    <source>
        <dbReference type="Proteomes" id="UP000886847"/>
    </source>
</evidence>
<dbReference type="Pfam" id="PF13483">
    <property type="entry name" value="Lactamase_B_3"/>
    <property type="match status" value="1"/>
</dbReference>
<dbReference type="Proteomes" id="UP000886847">
    <property type="component" value="Unassembled WGS sequence"/>
</dbReference>
<reference evidence="1" key="2">
    <citation type="submission" date="2021-04" db="EMBL/GenBank/DDBJ databases">
        <authorList>
            <person name="Gilroy R."/>
        </authorList>
    </citation>
    <scope>NUCLEOTIDE SEQUENCE</scope>
    <source>
        <strain evidence="1">2189</strain>
    </source>
</reference>
<dbReference type="PANTHER" id="PTHR42967">
    <property type="entry name" value="METAL DEPENDENT HYDROLASE"/>
    <property type="match status" value="1"/>
</dbReference>
<comment type="caution">
    <text evidence="1">The sequence shown here is derived from an EMBL/GenBank/DDBJ whole genome shotgun (WGS) entry which is preliminary data.</text>
</comment>
<sequence length="215" mass="23233">MKIEYLGHSCFLLQAKSGARFLTDPYDGIGYPMPRADAECVLCTHGHFDHHNLAGVRGVREVIEKSGSYERGGVSICAVDCFHDDVRGAKRGKNVVFILEEGGVRVCHMGDIGELPRRDLIAAIGRVDVLLVPVGGTYTVDAEGALAWAEALRPLVTVPMHYCCEDCSLDIAPLRAFVQAAGEARCVFLPSASFDASEVPAWAGKVVIPQRAKHV</sequence>
<dbReference type="Gene3D" id="3.60.15.10">
    <property type="entry name" value="Ribonuclease Z/Hydroxyacylglutathione hydrolase-like"/>
    <property type="match status" value="1"/>
</dbReference>
<dbReference type="AlphaFoldDB" id="A0A9D1VZU8"/>
<dbReference type="SUPFAM" id="SSF56281">
    <property type="entry name" value="Metallo-hydrolase/oxidoreductase"/>
    <property type="match status" value="1"/>
</dbReference>
<dbReference type="InterPro" id="IPR036866">
    <property type="entry name" value="RibonucZ/Hydroxyglut_hydro"/>
</dbReference>
<reference evidence="1" key="1">
    <citation type="journal article" date="2021" name="PeerJ">
        <title>Extensive microbial diversity within the chicken gut microbiome revealed by metagenomics and culture.</title>
        <authorList>
            <person name="Gilroy R."/>
            <person name="Ravi A."/>
            <person name="Getino M."/>
            <person name="Pursley I."/>
            <person name="Horton D.L."/>
            <person name="Alikhan N.F."/>
            <person name="Baker D."/>
            <person name="Gharbi K."/>
            <person name="Hall N."/>
            <person name="Watson M."/>
            <person name="Adriaenssens E.M."/>
            <person name="Foster-Nyarko E."/>
            <person name="Jarju S."/>
            <person name="Secka A."/>
            <person name="Antonio M."/>
            <person name="Oren A."/>
            <person name="Chaudhuri R.R."/>
            <person name="La Ragione R."/>
            <person name="Hildebrand F."/>
            <person name="Pallen M.J."/>
        </authorList>
    </citation>
    <scope>NUCLEOTIDE SEQUENCE</scope>
    <source>
        <strain evidence="1">2189</strain>
    </source>
</reference>
<dbReference type="EMBL" id="DXEW01000008">
    <property type="protein sequence ID" value="HIX50045.1"/>
    <property type="molecule type" value="Genomic_DNA"/>
</dbReference>
<organism evidence="1 2">
    <name type="scientific">Candidatus Borkfalkia faecavium</name>
    <dbReference type="NCBI Taxonomy" id="2838508"/>
    <lineage>
        <taxon>Bacteria</taxon>
        <taxon>Bacillati</taxon>
        <taxon>Bacillota</taxon>
        <taxon>Clostridia</taxon>
        <taxon>Christensenellales</taxon>
        <taxon>Christensenellaceae</taxon>
        <taxon>Candidatus Borkfalkia</taxon>
    </lineage>
</organism>
<accession>A0A9D1VZU8</accession>
<proteinExistence type="predicted"/>
<protein>
    <submittedName>
        <fullName evidence="1">MBL fold metallo-hydrolase</fullName>
    </submittedName>
</protein>
<name>A0A9D1VZU8_9FIRM</name>